<dbReference type="Gene3D" id="1.10.10.10">
    <property type="entry name" value="Winged helix-like DNA-binding domain superfamily/Winged helix DNA-binding domain"/>
    <property type="match status" value="1"/>
</dbReference>
<dbReference type="SUPFAM" id="SSF88659">
    <property type="entry name" value="Sigma3 and sigma4 domains of RNA polymerase sigma factors"/>
    <property type="match status" value="1"/>
</dbReference>
<evidence type="ECO:0000256" key="2">
    <source>
        <dbReference type="ARBA" id="ARBA00023015"/>
    </source>
</evidence>
<dbReference type="AlphaFoldDB" id="A0A7W9J2J6"/>
<evidence type="ECO:0000256" key="5">
    <source>
        <dbReference type="SAM" id="MobiDB-lite"/>
    </source>
</evidence>
<dbReference type="PANTHER" id="PTHR47756">
    <property type="entry name" value="BLL6612 PROTEIN-RELATED"/>
    <property type="match status" value="1"/>
</dbReference>
<evidence type="ECO:0000256" key="4">
    <source>
        <dbReference type="ARBA" id="ARBA00023163"/>
    </source>
</evidence>
<dbReference type="RefSeq" id="WP_337925644.1">
    <property type="nucleotide sequence ID" value="NZ_JACHMY010000001.1"/>
</dbReference>
<dbReference type="GO" id="GO:0016987">
    <property type="term" value="F:sigma factor activity"/>
    <property type="evidence" value="ECO:0007669"/>
    <property type="project" value="UniProtKB-KW"/>
</dbReference>
<evidence type="ECO:0000313" key="9">
    <source>
        <dbReference type="Proteomes" id="UP000549971"/>
    </source>
</evidence>
<evidence type="ECO:0000313" key="8">
    <source>
        <dbReference type="EMBL" id="MBB5834491.1"/>
    </source>
</evidence>
<dbReference type="Pfam" id="PF08281">
    <property type="entry name" value="Sigma70_r4_2"/>
    <property type="match status" value="1"/>
</dbReference>
<keyword evidence="3" id="KW-0731">Sigma factor</keyword>
<dbReference type="PANTHER" id="PTHR47756:SF2">
    <property type="entry name" value="BLL6612 PROTEIN"/>
    <property type="match status" value="1"/>
</dbReference>
<evidence type="ECO:0000259" key="7">
    <source>
        <dbReference type="Pfam" id="PF20239"/>
    </source>
</evidence>
<dbReference type="InterPro" id="IPR013249">
    <property type="entry name" value="RNA_pol_sigma70_r4_t2"/>
</dbReference>
<evidence type="ECO:0000259" key="6">
    <source>
        <dbReference type="Pfam" id="PF08281"/>
    </source>
</evidence>
<keyword evidence="2" id="KW-0805">Transcription regulation</keyword>
<feature type="domain" description="RNA polymerase sigma factor 70 region 4 type 2" evidence="6">
    <location>
        <begin position="128"/>
        <end position="178"/>
    </location>
</feature>
<dbReference type="Proteomes" id="UP000549971">
    <property type="component" value="Unassembled WGS sequence"/>
</dbReference>
<dbReference type="GO" id="GO:0006352">
    <property type="term" value="P:DNA-templated transcription initiation"/>
    <property type="evidence" value="ECO:0007669"/>
    <property type="project" value="InterPro"/>
</dbReference>
<keyword evidence="4" id="KW-0804">Transcription</keyword>
<dbReference type="Pfam" id="PF20239">
    <property type="entry name" value="DUF6596"/>
    <property type="match status" value="2"/>
</dbReference>
<reference evidence="8 9" key="1">
    <citation type="submission" date="2020-08" db="EMBL/GenBank/DDBJ databases">
        <title>Sequencing the genomes of 1000 actinobacteria strains.</title>
        <authorList>
            <person name="Klenk H.-P."/>
        </authorList>
    </citation>
    <scope>NUCLEOTIDE SEQUENCE [LARGE SCALE GENOMIC DNA]</scope>
    <source>
        <strain evidence="8 9">DSM 28967</strain>
    </source>
</reference>
<dbReference type="EMBL" id="JACHMY010000001">
    <property type="protein sequence ID" value="MBB5834491.1"/>
    <property type="molecule type" value="Genomic_DNA"/>
</dbReference>
<feature type="domain" description="DUF6596" evidence="7">
    <location>
        <begin position="198"/>
        <end position="245"/>
    </location>
</feature>
<evidence type="ECO:0000256" key="3">
    <source>
        <dbReference type="ARBA" id="ARBA00023082"/>
    </source>
</evidence>
<dbReference type="InterPro" id="IPR036388">
    <property type="entry name" value="WH-like_DNA-bd_sf"/>
</dbReference>
<sequence>MSDPVPVIPGDPDTARDATHSAGAVAPDGELEAAIRAGAPKALATLVRRYGVFDQCEDAVQEALLAASAQWREQGVPVQPVGWLISVASRRLMDGWRRDNARRQRELTDFLRTPVVAETEDTDDTLRLLILCCHPTLSAASQIALTLRSVGGLTTAEVAAALLVPESTVAQRISRAKRLIKEAGARFELPTGDEYDERLRAVLHVLYLIFNEGHTASSGQDLQRLDLAAEALRITRMLHQSVASDRDPADAPPAQRHPAAPTGEVAGLLALMVLTHARRDARTGPGGDLVPADRQDRTRWYTSEIAEGTTLIEATLQSGRVGPYQLEAAIAAVHSEADSVESTDWEQIAGLYRILAEIDPGPMVRLGQAVAVAMTDGPDAGIAIVDALADDRHLGDHHRRLSVLAHLHELAGRYDDARAQYEAALDRTRNTAEQNYLRDRLTHLPPESPT</sequence>
<protein>
    <submittedName>
        <fullName evidence="8">RNA polymerase sigma factor (Sigma-70 family)</fullName>
    </submittedName>
</protein>
<dbReference type="InterPro" id="IPR046531">
    <property type="entry name" value="DUF6596"/>
</dbReference>
<organism evidence="8 9">
    <name type="scientific">Kribbella italica</name>
    <dbReference type="NCBI Taxonomy" id="1540520"/>
    <lineage>
        <taxon>Bacteria</taxon>
        <taxon>Bacillati</taxon>
        <taxon>Actinomycetota</taxon>
        <taxon>Actinomycetes</taxon>
        <taxon>Propionibacteriales</taxon>
        <taxon>Kribbellaceae</taxon>
        <taxon>Kribbella</taxon>
    </lineage>
</organism>
<dbReference type="InterPro" id="IPR013324">
    <property type="entry name" value="RNA_pol_sigma_r3/r4-like"/>
</dbReference>
<feature type="domain" description="DUF6596" evidence="7">
    <location>
        <begin position="260"/>
        <end position="314"/>
    </location>
</feature>
<comment type="caution">
    <text evidence="8">The sequence shown here is derived from an EMBL/GenBank/DDBJ whole genome shotgun (WGS) entry which is preliminary data.</text>
</comment>
<comment type="similarity">
    <text evidence="1">Belongs to the sigma-70 factor family. ECF subfamily.</text>
</comment>
<evidence type="ECO:0000256" key="1">
    <source>
        <dbReference type="ARBA" id="ARBA00010641"/>
    </source>
</evidence>
<keyword evidence="9" id="KW-1185">Reference proteome</keyword>
<feature type="compositionally biased region" description="Low complexity" evidence="5">
    <location>
        <begin position="252"/>
        <end position="261"/>
    </location>
</feature>
<dbReference type="GO" id="GO:0003677">
    <property type="term" value="F:DNA binding"/>
    <property type="evidence" value="ECO:0007669"/>
    <property type="project" value="InterPro"/>
</dbReference>
<gene>
    <name evidence="8" type="ORF">HDA39_001225</name>
</gene>
<feature type="region of interest" description="Disordered" evidence="5">
    <location>
        <begin position="242"/>
        <end position="261"/>
    </location>
</feature>
<dbReference type="InterPro" id="IPR013325">
    <property type="entry name" value="RNA_pol_sigma_r2"/>
</dbReference>
<proteinExistence type="inferred from homology"/>
<name>A0A7W9J2J6_9ACTN</name>
<dbReference type="Gene3D" id="1.10.1740.10">
    <property type="match status" value="1"/>
</dbReference>
<dbReference type="SUPFAM" id="SSF88946">
    <property type="entry name" value="Sigma2 domain of RNA polymerase sigma factors"/>
    <property type="match status" value="1"/>
</dbReference>
<accession>A0A7W9J2J6</accession>